<evidence type="ECO:0000313" key="1">
    <source>
        <dbReference type="EMBL" id="MFB9753726.1"/>
    </source>
</evidence>
<comment type="caution">
    <text evidence="1">The sequence shown here is derived from an EMBL/GenBank/DDBJ whole genome shotgun (WGS) entry which is preliminary data.</text>
</comment>
<gene>
    <name evidence="1" type="ORF">ACFFNY_19330</name>
</gene>
<name>A0ABV5W0E7_9BACL</name>
<accession>A0ABV5W0E7</accession>
<organism evidence="1 2">
    <name type="scientific">Paenibacillus hodogayensis</name>
    <dbReference type="NCBI Taxonomy" id="279208"/>
    <lineage>
        <taxon>Bacteria</taxon>
        <taxon>Bacillati</taxon>
        <taxon>Bacillota</taxon>
        <taxon>Bacilli</taxon>
        <taxon>Bacillales</taxon>
        <taxon>Paenibacillaceae</taxon>
        <taxon>Paenibacillus</taxon>
    </lineage>
</organism>
<reference evidence="1 2" key="1">
    <citation type="submission" date="2024-09" db="EMBL/GenBank/DDBJ databases">
        <authorList>
            <person name="Sun Q."/>
            <person name="Mori K."/>
        </authorList>
    </citation>
    <scope>NUCLEOTIDE SEQUENCE [LARGE SCALE GENOMIC DNA]</scope>
    <source>
        <strain evidence="1 2">JCM 12520</strain>
    </source>
</reference>
<dbReference type="EMBL" id="JBHMAG010000013">
    <property type="protein sequence ID" value="MFB9753726.1"/>
    <property type="molecule type" value="Genomic_DNA"/>
</dbReference>
<keyword evidence="2" id="KW-1185">Reference proteome</keyword>
<dbReference type="RefSeq" id="WP_344914858.1">
    <property type="nucleotide sequence ID" value="NZ_BAAAYO010000014.1"/>
</dbReference>
<sequence>MSSFRTDFVTIIFRRVAGVRIIRRFRIVGTAFPCRRFLFIGGRVLNAERCLLANGFRIISSRRNTLVFARKIFL</sequence>
<dbReference type="Proteomes" id="UP001589619">
    <property type="component" value="Unassembled WGS sequence"/>
</dbReference>
<protein>
    <submittedName>
        <fullName evidence="1">Uncharacterized protein</fullName>
    </submittedName>
</protein>
<proteinExistence type="predicted"/>
<evidence type="ECO:0000313" key="2">
    <source>
        <dbReference type="Proteomes" id="UP001589619"/>
    </source>
</evidence>